<dbReference type="InterPro" id="IPR036390">
    <property type="entry name" value="WH_DNA-bd_sf"/>
</dbReference>
<dbReference type="InterPro" id="IPR014071">
    <property type="entry name" value="Cu_transp_CopY/TcrY"/>
</dbReference>
<organism evidence="5 6">
    <name type="scientific">Streptococcus merionis</name>
    <dbReference type="NCBI Taxonomy" id="400065"/>
    <lineage>
        <taxon>Bacteria</taxon>
        <taxon>Bacillati</taxon>
        <taxon>Bacillota</taxon>
        <taxon>Bacilli</taxon>
        <taxon>Lactobacillales</taxon>
        <taxon>Streptococcaceae</taxon>
        <taxon>Streptococcus</taxon>
    </lineage>
</organism>
<name>A0A239SZZ7_9STRE</name>
<gene>
    <name evidence="5" type="primary">copY</name>
    <name evidence="5" type="ORF">SAMEA4412692_01755</name>
</gene>
<accession>A0A239SZZ7</accession>
<evidence type="ECO:0000313" key="5">
    <source>
        <dbReference type="EMBL" id="SNU90153.1"/>
    </source>
</evidence>
<dbReference type="InterPro" id="IPR005650">
    <property type="entry name" value="BlaI_family"/>
</dbReference>
<comment type="similarity">
    <text evidence="1">Belongs to the BlaI transcriptional regulatory family.</text>
</comment>
<sequence length="149" mass="16598">MERETMSQAEWQVMRVLWASPGATSAQVIASLSQAYDWQGVTIKTLLGRLKNKALVAAEKSGKKFQYFPLVSEDEQLRQSLESLQASVCNTKQVDLVRLLIETGQFSQTDLEQISQLALEKRDQAPERLICNCIPGQCTCGQHGGHHHG</sequence>
<protein>
    <submittedName>
        <fullName evidence="5">Putative transcriptional regulator</fullName>
    </submittedName>
</protein>
<evidence type="ECO:0000256" key="2">
    <source>
        <dbReference type="ARBA" id="ARBA00023015"/>
    </source>
</evidence>
<reference evidence="5 6" key="1">
    <citation type="submission" date="2017-06" db="EMBL/GenBank/DDBJ databases">
        <authorList>
            <consortium name="Pathogen Informatics"/>
        </authorList>
    </citation>
    <scope>NUCLEOTIDE SEQUENCE [LARGE SCALE GENOMIC DNA]</scope>
    <source>
        <strain evidence="5 6">NCTC13788</strain>
    </source>
</reference>
<evidence type="ECO:0000313" key="6">
    <source>
        <dbReference type="Proteomes" id="UP000215185"/>
    </source>
</evidence>
<dbReference type="EMBL" id="LT906439">
    <property type="protein sequence ID" value="SNU90153.1"/>
    <property type="molecule type" value="Genomic_DNA"/>
</dbReference>
<keyword evidence="6" id="KW-1185">Reference proteome</keyword>
<dbReference type="RefSeq" id="WP_026217038.1">
    <property type="nucleotide sequence ID" value="NZ_LT906439.1"/>
</dbReference>
<keyword evidence="3" id="KW-0238">DNA-binding</keyword>
<dbReference type="Gene3D" id="1.10.10.10">
    <property type="entry name" value="Winged helix-like DNA-binding domain superfamily/Winged helix DNA-binding domain"/>
    <property type="match status" value="1"/>
</dbReference>
<evidence type="ECO:0000256" key="1">
    <source>
        <dbReference type="ARBA" id="ARBA00011046"/>
    </source>
</evidence>
<dbReference type="SUPFAM" id="SSF46785">
    <property type="entry name" value="Winged helix' DNA-binding domain"/>
    <property type="match status" value="1"/>
</dbReference>
<dbReference type="InterPro" id="IPR036388">
    <property type="entry name" value="WH-like_DNA-bd_sf"/>
</dbReference>
<dbReference type="KEGG" id="smen:SAMEA4412692_1755"/>
<dbReference type="GO" id="GO:0045892">
    <property type="term" value="P:negative regulation of DNA-templated transcription"/>
    <property type="evidence" value="ECO:0007669"/>
    <property type="project" value="InterPro"/>
</dbReference>
<dbReference type="Proteomes" id="UP000215185">
    <property type="component" value="Chromosome 1"/>
</dbReference>
<keyword evidence="2" id="KW-0805">Transcription regulation</keyword>
<dbReference type="AlphaFoldDB" id="A0A239SZZ7"/>
<evidence type="ECO:0000256" key="4">
    <source>
        <dbReference type="ARBA" id="ARBA00023163"/>
    </source>
</evidence>
<dbReference type="eggNOG" id="COG3682">
    <property type="taxonomic scope" value="Bacteria"/>
</dbReference>
<dbReference type="OrthoDB" id="1849040at2"/>
<dbReference type="GO" id="GO:0003677">
    <property type="term" value="F:DNA binding"/>
    <property type="evidence" value="ECO:0007669"/>
    <property type="project" value="UniProtKB-KW"/>
</dbReference>
<keyword evidence="4" id="KW-0804">Transcription</keyword>
<dbReference type="STRING" id="1123308.GCA_000380085_01978"/>
<dbReference type="PIRSF" id="PIRSF019455">
    <property type="entry name" value="CopR_AtkY"/>
    <property type="match status" value="1"/>
</dbReference>
<evidence type="ECO:0000256" key="3">
    <source>
        <dbReference type="ARBA" id="ARBA00023125"/>
    </source>
</evidence>
<dbReference type="NCBIfam" id="TIGR02698">
    <property type="entry name" value="CopY_TcrY"/>
    <property type="match status" value="1"/>
</dbReference>
<proteinExistence type="inferred from homology"/>
<dbReference type="Pfam" id="PF03965">
    <property type="entry name" value="Penicillinase_R"/>
    <property type="match status" value="1"/>
</dbReference>